<sequence>MAAADANTTVSSLSLATLLHMLTIKVLNYHLQTTCYVAIRFYPYLLIRSLPVILTGRLLLRASKEMAEALGFKSAREVWCALEATYSHDYVERMHTLHDSLRHL</sequence>
<organism evidence="1 2">
    <name type="scientific">Artemisia annua</name>
    <name type="common">Sweet wormwood</name>
    <dbReference type="NCBI Taxonomy" id="35608"/>
    <lineage>
        <taxon>Eukaryota</taxon>
        <taxon>Viridiplantae</taxon>
        <taxon>Streptophyta</taxon>
        <taxon>Embryophyta</taxon>
        <taxon>Tracheophyta</taxon>
        <taxon>Spermatophyta</taxon>
        <taxon>Magnoliopsida</taxon>
        <taxon>eudicotyledons</taxon>
        <taxon>Gunneridae</taxon>
        <taxon>Pentapetalae</taxon>
        <taxon>asterids</taxon>
        <taxon>campanulids</taxon>
        <taxon>Asterales</taxon>
        <taxon>Asteraceae</taxon>
        <taxon>Asteroideae</taxon>
        <taxon>Anthemideae</taxon>
        <taxon>Artemisiinae</taxon>
        <taxon>Artemisia</taxon>
    </lineage>
</organism>
<gene>
    <name evidence="1" type="ORF">CTI12_AA544920</name>
</gene>
<dbReference type="AlphaFoldDB" id="A0A2U1L193"/>
<reference evidence="1 2" key="1">
    <citation type="journal article" date="2018" name="Mol. Plant">
        <title>The genome of Artemisia annua provides insight into the evolution of Asteraceae family and artemisinin biosynthesis.</title>
        <authorList>
            <person name="Shen Q."/>
            <person name="Zhang L."/>
            <person name="Liao Z."/>
            <person name="Wang S."/>
            <person name="Yan T."/>
            <person name="Shi P."/>
            <person name="Liu M."/>
            <person name="Fu X."/>
            <person name="Pan Q."/>
            <person name="Wang Y."/>
            <person name="Lv Z."/>
            <person name="Lu X."/>
            <person name="Zhang F."/>
            <person name="Jiang W."/>
            <person name="Ma Y."/>
            <person name="Chen M."/>
            <person name="Hao X."/>
            <person name="Li L."/>
            <person name="Tang Y."/>
            <person name="Lv G."/>
            <person name="Zhou Y."/>
            <person name="Sun X."/>
            <person name="Brodelius P.E."/>
            <person name="Rose J.K.C."/>
            <person name="Tang K."/>
        </authorList>
    </citation>
    <scope>NUCLEOTIDE SEQUENCE [LARGE SCALE GENOMIC DNA]</scope>
    <source>
        <strain evidence="2">cv. Huhao1</strain>
        <tissue evidence="1">Leaf</tissue>
    </source>
</reference>
<dbReference type="OrthoDB" id="1845088at2759"/>
<name>A0A2U1L193_ARTAN</name>
<dbReference type="EMBL" id="PKPP01012200">
    <property type="protein sequence ID" value="PWA42777.1"/>
    <property type="molecule type" value="Genomic_DNA"/>
</dbReference>
<accession>A0A2U1L193</accession>
<proteinExistence type="predicted"/>
<dbReference type="Proteomes" id="UP000245207">
    <property type="component" value="Unassembled WGS sequence"/>
</dbReference>
<evidence type="ECO:0000313" key="2">
    <source>
        <dbReference type="Proteomes" id="UP000245207"/>
    </source>
</evidence>
<comment type="caution">
    <text evidence="1">The sequence shown here is derived from an EMBL/GenBank/DDBJ whole genome shotgun (WGS) entry which is preliminary data.</text>
</comment>
<keyword evidence="2" id="KW-1185">Reference proteome</keyword>
<protein>
    <submittedName>
        <fullName evidence="1">Zinc finger, CCHC-type, Gag-polypeptide of LTR copia-type</fullName>
    </submittedName>
</protein>
<evidence type="ECO:0000313" key="1">
    <source>
        <dbReference type="EMBL" id="PWA42777.1"/>
    </source>
</evidence>